<dbReference type="SUPFAM" id="SSF46689">
    <property type="entry name" value="Homeodomain-like"/>
    <property type="match status" value="1"/>
</dbReference>
<dbReference type="GO" id="GO:0000976">
    <property type="term" value="F:transcription cis-regulatory region binding"/>
    <property type="evidence" value="ECO:0007669"/>
    <property type="project" value="TreeGrafter"/>
</dbReference>
<dbReference type="eggNOG" id="COG2207">
    <property type="taxonomic scope" value="Bacteria"/>
</dbReference>
<dbReference type="InterPro" id="IPR009057">
    <property type="entry name" value="Homeodomain-like_sf"/>
</dbReference>
<dbReference type="Pfam" id="PF12833">
    <property type="entry name" value="HTH_18"/>
    <property type="match status" value="1"/>
</dbReference>
<dbReference type="GO" id="GO:0003700">
    <property type="term" value="F:DNA-binding transcription factor activity"/>
    <property type="evidence" value="ECO:0007669"/>
    <property type="project" value="InterPro"/>
</dbReference>
<dbReference type="GO" id="GO:0005829">
    <property type="term" value="C:cytosol"/>
    <property type="evidence" value="ECO:0007669"/>
    <property type="project" value="TreeGrafter"/>
</dbReference>
<keyword evidence="5" id="KW-0614">Plasmid</keyword>
<keyword evidence="1" id="KW-0805">Transcription regulation</keyword>
<dbReference type="PANTHER" id="PTHR47894:SF4">
    <property type="entry name" value="HTH-TYPE TRANSCRIPTIONAL REGULATOR GADX"/>
    <property type="match status" value="1"/>
</dbReference>
<keyword evidence="3" id="KW-0804">Transcription</keyword>
<dbReference type="AlphaFoldDB" id="Q1LED2"/>
<evidence type="ECO:0000256" key="1">
    <source>
        <dbReference type="ARBA" id="ARBA00023015"/>
    </source>
</evidence>
<dbReference type="KEGG" id="rme:Rmet_4632"/>
<evidence type="ECO:0000313" key="5">
    <source>
        <dbReference type="EMBL" id="ABF11494.1"/>
    </source>
</evidence>
<dbReference type="InterPro" id="IPR020449">
    <property type="entry name" value="Tscrpt_reg_AraC-type_HTH"/>
</dbReference>
<feature type="domain" description="HTH araC/xylS-type" evidence="4">
    <location>
        <begin position="234"/>
        <end position="332"/>
    </location>
</feature>
<evidence type="ECO:0000256" key="2">
    <source>
        <dbReference type="ARBA" id="ARBA00023125"/>
    </source>
</evidence>
<dbReference type="SMART" id="SM00342">
    <property type="entry name" value="HTH_ARAC"/>
    <property type="match status" value="1"/>
</dbReference>
<evidence type="ECO:0000259" key="4">
    <source>
        <dbReference type="PROSITE" id="PS01124"/>
    </source>
</evidence>
<organism evidence="5 6">
    <name type="scientific">Cupriavidus metallidurans (strain ATCC 43123 / DSM 2839 / NBRC 102507 / CH34)</name>
    <name type="common">Ralstonia metallidurans</name>
    <dbReference type="NCBI Taxonomy" id="266264"/>
    <lineage>
        <taxon>Bacteria</taxon>
        <taxon>Pseudomonadati</taxon>
        <taxon>Pseudomonadota</taxon>
        <taxon>Betaproteobacteria</taxon>
        <taxon>Burkholderiales</taxon>
        <taxon>Burkholderiaceae</taxon>
        <taxon>Cupriavidus</taxon>
    </lineage>
</organism>
<keyword evidence="2" id="KW-0238">DNA-binding</keyword>
<evidence type="ECO:0000313" key="6">
    <source>
        <dbReference type="Proteomes" id="UP000002429"/>
    </source>
</evidence>
<dbReference type="InterPro" id="IPR032687">
    <property type="entry name" value="AraC-type_N"/>
</dbReference>
<dbReference type="PANTHER" id="PTHR47894">
    <property type="entry name" value="HTH-TYPE TRANSCRIPTIONAL REGULATOR GADX"/>
    <property type="match status" value="1"/>
</dbReference>
<dbReference type="InterPro" id="IPR018060">
    <property type="entry name" value="HTH_AraC"/>
</dbReference>
<geneLocation type="plasmid" evidence="5 6">
    <name>megaplasmid</name>
</geneLocation>
<dbReference type="EMBL" id="CP000353">
    <property type="protein sequence ID" value="ABF11494.1"/>
    <property type="molecule type" value="Genomic_DNA"/>
</dbReference>
<keyword evidence="6" id="KW-1185">Reference proteome</keyword>
<gene>
    <name evidence="5" type="ordered locus">Rmet_4632</name>
</gene>
<dbReference type="Pfam" id="PF12625">
    <property type="entry name" value="Arabinose_bd"/>
    <property type="match status" value="1"/>
</dbReference>
<dbReference type="HOGENOM" id="CLU_047522_1_2_4"/>
<accession>Q1LED2</accession>
<dbReference type="Proteomes" id="UP000002429">
    <property type="component" value="Plasmid megaplasmid"/>
</dbReference>
<proteinExistence type="predicted"/>
<dbReference type="PROSITE" id="PS01124">
    <property type="entry name" value="HTH_ARAC_FAMILY_2"/>
    <property type="match status" value="1"/>
</dbReference>
<evidence type="ECO:0000256" key="3">
    <source>
        <dbReference type="ARBA" id="ARBA00023163"/>
    </source>
</evidence>
<sequence length="335" mass="37309">MSTLIRSALLVKFSEVSRTVGIDADRLIQHVGGDRSCMFSPDLHVPEPWLARMLESSEQAGQGASASIGLLMAETWRMSDFGPISLLLQHQPTLRHALGQLETYRHLLSESVAVHVEEFDDIAIVHQQVITERPNPGRQPVELSVGALQSLMKSMLGGHWKPRSVHFSHAAPASLHVHQRLFGTRVEFGCDFDGITIDRHDLDRPNPLGDVNLARYAKEFLDERPHGKQASTASNVRRAIQLLLPRGRSGIEQVGQQLGMSSRTLQRRLEQEGVEFSTLLGEVRRGLANRYLGDQRYPVSQVATLLGFSEVSTFSRWFAAQFGVSPTRWRAGQPA</sequence>
<protein>
    <submittedName>
        <fullName evidence="5">Transcriptional regulator, AraC family</fullName>
    </submittedName>
</protein>
<dbReference type="Gene3D" id="1.10.10.60">
    <property type="entry name" value="Homeodomain-like"/>
    <property type="match status" value="1"/>
</dbReference>
<name>Q1LED2_CUPMC</name>
<dbReference type="PRINTS" id="PR00032">
    <property type="entry name" value="HTHARAC"/>
</dbReference>
<reference evidence="6" key="1">
    <citation type="journal article" date="2010" name="PLoS ONE">
        <title>The complete genome sequence of Cupriavidus metallidurans strain CH34, a master survivalist in harsh and anthropogenic environments.</title>
        <authorList>
            <person name="Janssen P.J."/>
            <person name="Van Houdt R."/>
            <person name="Moors H."/>
            <person name="Monsieurs P."/>
            <person name="Morin N."/>
            <person name="Michaux A."/>
            <person name="Benotmane M.A."/>
            <person name="Leys N."/>
            <person name="Vallaeys T."/>
            <person name="Lapidus A."/>
            <person name="Monchy S."/>
            <person name="Medigue C."/>
            <person name="Taghavi S."/>
            <person name="McCorkle S."/>
            <person name="Dunn J."/>
            <person name="van der Lelie D."/>
            <person name="Mergeay M."/>
        </authorList>
    </citation>
    <scope>NUCLEOTIDE SEQUENCE [LARGE SCALE GENOMIC DNA]</scope>
    <source>
        <strain evidence="6">ATCC 43123 / DSM 2839 / NBRC 102507 / CH34</strain>
    </source>
</reference>
<dbReference type="RefSeq" id="WP_011519069.1">
    <property type="nucleotide sequence ID" value="NC_007974.2"/>
</dbReference>